<protein>
    <recommendedName>
        <fullName evidence="3">2'-5' RNA ligase</fullName>
    </recommendedName>
</protein>
<dbReference type="InterPro" id="IPR009097">
    <property type="entry name" value="Cyclic_Pdiesterase"/>
</dbReference>
<accession>A0ABS5TJ71</accession>
<dbReference type="EMBL" id="JAHBAY010000008">
    <property type="protein sequence ID" value="MBT0771153.1"/>
    <property type="molecule type" value="Genomic_DNA"/>
</dbReference>
<dbReference type="Proteomes" id="UP001197247">
    <property type="component" value="Unassembled WGS sequence"/>
</dbReference>
<evidence type="ECO:0000313" key="1">
    <source>
        <dbReference type="EMBL" id="MBT0771153.1"/>
    </source>
</evidence>
<dbReference type="RefSeq" id="WP_214157452.1">
    <property type="nucleotide sequence ID" value="NZ_JAHBAY010000008.1"/>
</dbReference>
<evidence type="ECO:0000313" key="2">
    <source>
        <dbReference type="Proteomes" id="UP001197247"/>
    </source>
</evidence>
<evidence type="ECO:0008006" key="3">
    <source>
        <dbReference type="Google" id="ProtNLM"/>
    </source>
</evidence>
<name>A0ABS5TJ71_9ACTN</name>
<gene>
    <name evidence="1" type="ORF">KIH74_19590</name>
</gene>
<dbReference type="Gene3D" id="3.90.1140.10">
    <property type="entry name" value="Cyclic phosphodiesterase"/>
    <property type="match status" value="1"/>
</dbReference>
<organism evidence="1 2">
    <name type="scientific">Kineosporia corallincola</name>
    <dbReference type="NCBI Taxonomy" id="2835133"/>
    <lineage>
        <taxon>Bacteria</taxon>
        <taxon>Bacillati</taxon>
        <taxon>Actinomycetota</taxon>
        <taxon>Actinomycetes</taxon>
        <taxon>Kineosporiales</taxon>
        <taxon>Kineosporiaceae</taxon>
        <taxon>Kineosporia</taxon>
    </lineage>
</organism>
<reference evidence="1 2" key="1">
    <citation type="submission" date="2021-05" db="EMBL/GenBank/DDBJ databases">
        <title>Kineosporia and Streptomyces sp. nov. two new marine actinobacteria isolated from Coral.</title>
        <authorList>
            <person name="Buangrab K."/>
            <person name="Sutthacheep M."/>
            <person name="Yeemin T."/>
            <person name="Harunari E."/>
            <person name="Igarashi Y."/>
            <person name="Kanchanasin P."/>
            <person name="Tanasupawat S."/>
            <person name="Phongsopitanun W."/>
        </authorList>
    </citation>
    <scope>NUCLEOTIDE SEQUENCE [LARGE SCALE GENOMIC DNA]</scope>
    <source>
        <strain evidence="1 2">J2-2</strain>
    </source>
</reference>
<proteinExistence type="predicted"/>
<sequence length="218" mass="24034">MATDTLRDHWGEAPEWDGGKRLWALYLTFPDQIALNARILRDQQALRELGGLTAISLPSIHLTMQGIAFQHTVSESTVLRITERVAGALEEHPVPTLLAMPAEAVRDAVCFPVRPAAELTGLREMIRAVAADEIGEERLYRLPEPPGGFDPHISIAYAHSFVPAADLGRAMAGTERTPTPFEAAHLSLIDLTRGNRSWTWTRERRLPLRSSSAVRSGS</sequence>
<comment type="caution">
    <text evidence="1">The sequence shown here is derived from an EMBL/GenBank/DDBJ whole genome shotgun (WGS) entry which is preliminary data.</text>
</comment>
<keyword evidence="2" id="KW-1185">Reference proteome</keyword>
<dbReference type="SUPFAM" id="SSF55144">
    <property type="entry name" value="LigT-like"/>
    <property type="match status" value="1"/>
</dbReference>